<sequence>MWIDVACAYRAMSATTMNHSRRQILTPGPSNNKRKERDGLDGFKPSAITTKSLAKPSIHRAPTPLSNKSSSASAVPPKQQQPACNNQLLAGYLAHEFLTKGTLFGEPWDPARAEAVPVSSSAPTRGSGGPGKAYNTGSSSGTNNKEKRKAEPAPGPSEKDEKRVEKQQRYLEVADLLKGDGAHAHLPGIVNPTQLARFLQLG</sequence>
<protein>
    <recommendedName>
        <fullName evidence="4">Embryo sac development arrest protein</fullName>
    </recommendedName>
</protein>
<evidence type="ECO:0000313" key="3">
    <source>
        <dbReference type="RefSeq" id="XP_071938286.1"/>
    </source>
</evidence>
<dbReference type="PANTHER" id="PTHR34657:SF10">
    <property type="entry name" value="F21M11.6 PROTEIN"/>
    <property type="match status" value="1"/>
</dbReference>
<evidence type="ECO:0000313" key="2">
    <source>
        <dbReference type="Proteomes" id="UP001652660"/>
    </source>
</evidence>
<evidence type="ECO:0000256" key="1">
    <source>
        <dbReference type="SAM" id="MobiDB-lite"/>
    </source>
</evidence>
<dbReference type="PANTHER" id="PTHR34657">
    <property type="entry name" value="EMBRYO SAC DEVELOPMENT ARREST 6"/>
    <property type="match status" value="1"/>
</dbReference>
<dbReference type="RefSeq" id="XP_071938286.1">
    <property type="nucleotide sequence ID" value="XM_072082185.1"/>
</dbReference>
<evidence type="ECO:0008006" key="4">
    <source>
        <dbReference type="Google" id="ProtNLM"/>
    </source>
</evidence>
<feature type="region of interest" description="Disordered" evidence="1">
    <location>
        <begin position="115"/>
        <end position="167"/>
    </location>
</feature>
<dbReference type="GeneID" id="140004237"/>
<reference evidence="2" key="1">
    <citation type="journal article" date="2025" name="Foods">
        <title>Unveiling the Microbial Signatures of Arabica Coffee Cherries: Insights into Ripeness Specific Diversity, Functional Traits, and Implications for Quality and Safety.</title>
        <authorList>
            <consortium name="RefSeq"/>
            <person name="Tenea G.N."/>
            <person name="Cifuentes V."/>
            <person name="Reyes P."/>
            <person name="Cevallos-Vallejos M."/>
        </authorList>
    </citation>
    <scope>NUCLEOTIDE SEQUENCE [LARGE SCALE GENOMIC DNA]</scope>
</reference>
<proteinExistence type="predicted"/>
<reference evidence="3" key="2">
    <citation type="submission" date="2025-08" db="UniProtKB">
        <authorList>
            <consortium name="RefSeq"/>
        </authorList>
    </citation>
    <scope>IDENTIFICATION</scope>
    <source>
        <tissue evidence="3">Leaves</tissue>
    </source>
</reference>
<feature type="region of interest" description="Disordered" evidence="1">
    <location>
        <begin position="22"/>
        <end position="81"/>
    </location>
</feature>
<organism evidence="2 3">
    <name type="scientific">Coffea arabica</name>
    <name type="common">Arabian coffee</name>
    <dbReference type="NCBI Taxonomy" id="13443"/>
    <lineage>
        <taxon>Eukaryota</taxon>
        <taxon>Viridiplantae</taxon>
        <taxon>Streptophyta</taxon>
        <taxon>Embryophyta</taxon>
        <taxon>Tracheophyta</taxon>
        <taxon>Spermatophyta</taxon>
        <taxon>Magnoliopsida</taxon>
        <taxon>eudicotyledons</taxon>
        <taxon>Gunneridae</taxon>
        <taxon>Pentapetalae</taxon>
        <taxon>asterids</taxon>
        <taxon>lamiids</taxon>
        <taxon>Gentianales</taxon>
        <taxon>Rubiaceae</taxon>
        <taxon>Ixoroideae</taxon>
        <taxon>Gardenieae complex</taxon>
        <taxon>Bertiereae - Coffeeae clade</taxon>
        <taxon>Coffeeae</taxon>
        <taxon>Coffea</taxon>
    </lineage>
</organism>
<dbReference type="Proteomes" id="UP001652660">
    <property type="component" value="Chromosome 1c"/>
</dbReference>
<feature type="compositionally biased region" description="Polar residues" evidence="1">
    <location>
        <begin position="64"/>
        <end position="81"/>
    </location>
</feature>
<accession>A0ABM4X2N2</accession>
<gene>
    <name evidence="3" type="primary">LOC140004237</name>
</gene>
<keyword evidence="2" id="KW-1185">Reference proteome</keyword>
<name>A0ABM4X2N2_COFAR</name>
<feature type="compositionally biased region" description="Basic and acidic residues" evidence="1">
    <location>
        <begin position="144"/>
        <end position="167"/>
    </location>
</feature>